<evidence type="ECO:0000256" key="2">
    <source>
        <dbReference type="ARBA" id="ARBA00008304"/>
    </source>
</evidence>
<protein>
    <recommendedName>
        <fullName evidence="7">HEAT repeat-containing protein 5B</fullName>
    </recommendedName>
</protein>
<evidence type="ECO:0000256" key="8">
    <source>
        <dbReference type="SAM" id="MobiDB-lite"/>
    </source>
</evidence>
<dbReference type="InterPro" id="IPR057981">
    <property type="entry name" value="TPR_LAA1-like_C"/>
</dbReference>
<feature type="region of interest" description="Disordered" evidence="8">
    <location>
        <begin position="1642"/>
        <end position="1664"/>
    </location>
</feature>
<dbReference type="InterPro" id="IPR011989">
    <property type="entry name" value="ARM-like"/>
</dbReference>
<feature type="compositionally biased region" description="Acidic residues" evidence="8">
    <location>
        <begin position="1188"/>
        <end position="1204"/>
    </location>
</feature>
<dbReference type="Proteomes" id="UP001497482">
    <property type="component" value="Chromosome 13"/>
</dbReference>
<dbReference type="GO" id="GO:0005794">
    <property type="term" value="C:Golgi apparatus"/>
    <property type="evidence" value="ECO:0007669"/>
    <property type="project" value="TreeGrafter"/>
</dbReference>
<sequence length="2036" mass="220327">MELAHSLLLNEEALAQITEAKRPVFIFEWLRFLDKVLVAANKTDVKEKQKKLVEQLTGLISSAPGPPTRKLLAKNLATLYSIGDTFTVFQTLDKCNEIIKSKDDTPAYLPTKLAAVACVGAFYEKMGRMLGSSFPDTINNLLKALKSAESQGRGEILLSLRKVLNGLGGAAASCHRDIYKNARSLLTDRSMAVRCAVAKCLLELQNEAVFMWTTELESLATLCFKALEGSNYGVRVAVAKLLGTVMATALMPKQAAVMRQNVKRATLEEVLELMSTGFLRGGSGFLKSGGEMLKGASVSREVRVGVTQAYVVFVTTLGGQWLERNFATFLSHVLDLVSHPRATQTHVEAVYSRRCVSFMLRATLGGLLGEKAQIAAGKELCQAISKQMRAVEAVVNDLTGENKAGAADVSASQHVMVCALKELGSLVQSLSATSSPLIQEPSIGLLETVTSVLLHPSMAARLAAAWCLRCVAVALPYQLTPLLDRCAERINNLKSSPEAVSGYSFAMAALLGGVHQCPLGIPHSKGKLVVSIAEDLLRSAAQNSRLSLQRTQAGWLLLGALMTLGPALVRYHLPKMLLLWRNVFPRSQKELEAEKARGDAFTWQVTLEGRAGALCAMRSFVAHCPELLTEDVIRRLMTPIECAMTMMAHVPSIIKVHGAHLKASAAMVRLRLYDILALLPPKTYEGSFNALLRELVAEFTLTDNSANTTTSLLRSLCHYDDSVLMGSWLQETDHKSIEDQLQPNSASGSGALEHDPSSIYLRVPVGEAIPGPLPLGVSVIDASVALFGVVFPHVSFKHRLQMLDHFAECIKQAKGVRQQAVQLNIFTAVLSALKGLAENKSTLGPEEVRKSALALVMGALDNPNPILRCAAGEALGRMAQVVGEATFIARMAQTSFDKLKSARDVVSRTGHSLALGCLHRYVGGIGSGQHLKTSVSILLALAQDGSSHEVQTWALHSLALIVDSSGPMYRGYVEPTLSLVLTLLLTVPPSHTEVHQCLGRCLGALITTVGPELQGNGATISTIRSSCLVGCAIMQDHSDSLVQAAAISCLQQLHMFAPRHVNLSSLVPCLCVHLCSSHLLLRRAAVACLRQLAQREAAEVCEYAMSLAKKTGDGTTIKLNITETGLEGVLFGMLDKETDRKLCSDIHDTLGHMLSSLAVEKLSHWLKLCKDVLAATTDVGGAVVFEVERDEEDSEKNNETDDDTMFTGLGDDDKSKPSVAPRWVTRVFAADCLCRIILLCENADKTHFDLAAARAAKKGDLLVRHLSDLIRMAFMAATDHSNQLRMAGLQALEDIIKKFASVPEPEFPGHVILEQYQANVGAALRPAFSPDTPSDITAKACQVCSTWIGSGVVSDLNDLRRVHNLLVSSLDKVQAGKGSSSQLYSESATTMEKLAVLKAWAEVYVVAMKIKKEAESKPVKPARTCIEDEDEDDLGANVLPPDSLITLVQPELPSLSRLWLAMLRDYALLTLPAEFSSQLPPEGGAFYTPETIDMARLHYRSSWAPVLHAVALWLNSTGFGEDDEPDSPSAPSKAAGVTLSKTFDESVKDRMHLILGVSIEFLCFPRPEEPIENVMSCLQGLCTILDSPCAKKHIAEDQLLAVELLNVLHRLLLTRDPPGVQLQVTAVVQETIRAAQEQLQLQRTSKNKDEEVEKESAPVLGEGGDTGELVPGKSLVFACMELLVFILVRHLPQLNTKVKESPSHATLRPPRLSEQSARLVAHTVSILAELPSLCTPAGSMTILPTVLFLITGVLKETALKTPDNSVPAPVSAALQAVKTIITSPLSREESIKTQWTTLVRSSLASVLEYSQPDDSRADLDDISMLTAITLFLLSAGNELVGVTVLQKGCLDQYRNAINSGDPWMEARCYQLLLSVFQHCSRALSTPYIHALAPILVEKLKAAETSPPQSSVELQAVQEGVRVLEALVGMGEEQNRVQLLALLVPTLISYLLDEKAILSASPVSKALHEFSLQNLMRIGPLYPAAFKIVIGAAPELKTCLESAIRANQASSRAKAAARLAQPTVQAAPTIKLKTSFF</sequence>
<dbReference type="Pfam" id="PF25468">
    <property type="entry name" value="HEAT_HEATR5A"/>
    <property type="match status" value="1"/>
</dbReference>
<evidence type="ECO:0000256" key="6">
    <source>
        <dbReference type="ARBA" id="ARBA00023329"/>
    </source>
</evidence>
<dbReference type="GO" id="GO:0030139">
    <property type="term" value="C:endocytic vesicle"/>
    <property type="evidence" value="ECO:0007669"/>
    <property type="project" value="TreeGrafter"/>
</dbReference>
<dbReference type="Gene3D" id="1.25.10.10">
    <property type="entry name" value="Leucine-rich Repeat Variant"/>
    <property type="match status" value="2"/>
</dbReference>
<dbReference type="GO" id="GO:0042147">
    <property type="term" value="P:retrograde transport, endosome to Golgi"/>
    <property type="evidence" value="ECO:0007669"/>
    <property type="project" value="TreeGrafter"/>
</dbReference>
<evidence type="ECO:0000256" key="5">
    <source>
        <dbReference type="ARBA" id="ARBA00022927"/>
    </source>
</evidence>
<dbReference type="FunFam" id="1.25.10.10:FF:000202">
    <property type="entry name" value="HEAT repeat-containing protein 5B isoform X1"/>
    <property type="match status" value="1"/>
</dbReference>
<dbReference type="GO" id="GO:0006897">
    <property type="term" value="P:endocytosis"/>
    <property type="evidence" value="ECO:0007669"/>
    <property type="project" value="TreeGrafter"/>
</dbReference>
<keyword evidence="5" id="KW-0653">Protein transport</keyword>
<accession>A0AAV2JQF4</accession>
<dbReference type="SUPFAM" id="SSF48371">
    <property type="entry name" value="ARM repeat"/>
    <property type="match status" value="2"/>
</dbReference>
<name>A0AAV2JQF4_KNICA</name>
<dbReference type="Pfam" id="PF25808">
    <property type="entry name" value="TPR_LAA1_C"/>
    <property type="match status" value="1"/>
</dbReference>
<dbReference type="GO" id="GO:0016020">
    <property type="term" value="C:membrane"/>
    <property type="evidence" value="ECO:0007669"/>
    <property type="project" value="TreeGrafter"/>
</dbReference>
<dbReference type="InterPro" id="IPR016024">
    <property type="entry name" value="ARM-type_fold"/>
</dbReference>
<dbReference type="PANTHER" id="PTHR21663">
    <property type="entry name" value="HYPOTHETICAL HEAT DOMAIN-CONTAINING"/>
    <property type="match status" value="1"/>
</dbReference>
<dbReference type="GO" id="GO:0015031">
    <property type="term" value="P:protein transport"/>
    <property type="evidence" value="ECO:0007669"/>
    <property type="project" value="UniProtKB-KW"/>
</dbReference>
<dbReference type="PANTHER" id="PTHR21663:SF2">
    <property type="entry name" value="HEAT REPEAT-CONTAINING PROTEIN 5B"/>
    <property type="match status" value="1"/>
</dbReference>
<evidence type="ECO:0000256" key="7">
    <source>
        <dbReference type="ARBA" id="ARBA00070809"/>
    </source>
</evidence>
<feature type="region of interest" description="Disordered" evidence="8">
    <location>
        <begin position="1188"/>
        <end position="1213"/>
    </location>
</feature>
<dbReference type="EMBL" id="OZ035835">
    <property type="protein sequence ID" value="CAL1578257.1"/>
    <property type="molecule type" value="Genomic_DNA"/>
</dbReference>
<evidence type="ECO:0000259" key="9">
    <source>
        <dbReference type="Pfam" id="PF25808"/>
    </source>
</evidence>
<dbReference type="InterPro" id="IPR046837">
    <property type="entry name" value="Laa1/Sip1/HEATR5-like_HEAT"/>
</dbReference>
<dbReference type="GO" id="GO:0005829">
    <property type="term" value="C:cytosol"/>
    <property type="evidence" value="ECO:0007669"/>
    <property type="project" value="GOC"/>
</dbReference>
<keyword evidence="6" id="KW-0968">Cytoplasmic vesicle</keyword>
<feature type="compositionally biased region" description="Basic and acidic residues" evidence="8">
    <location>
        <begin position="1646"/>
        <end position="1656"/>
    </location>
</feature>
<keyword evidence="11" id="KW-1185">Reference proteome</keyword>
<evidence type="ECO:0000313" key="11">
    <source>
        <dbReference type="Proteomes" id="UP001497482"/>
    </source>
</evidence>
<proteinExistence type="inferred from homology"/>
<keyword evidence="4" id="KW-0677">Repeat</keyword>
<dbReference type="FunFam" id="1.25.10.10:FF:000262">
    <property type="entry name" value="HEAT repeat-containing protein 5B"/>
    <property type="match status" value="1"/>
</dbReference>
<feature type="domain" description="LAA1-like C-terminal TPR repeats" evidence="9">
    <location>
        <begin position="1891"/>
        <end position="2014"/>
    </location>
</feature>
<gene>
    <name evidence="10" type="ORF">KC01_LOCUS9429</name>
</gene>
<keyword evidence="3" id="KW-0813">Transport</keyword>
<organism evidence="10 11">
    <name type="scientific">Knipowitschia caucasica</name>
    <name type="common">Caucasian dwarf goby</name>
    <name type="synonym">Pomatoschistus caucasicus</name>
    <dbReference type="NCBI Taxonomy" id="637954"/>
    <lineage>
        <taxon>Eukaryota</taxon>
        <taxon>Metazoa</taxon>
        <taxon>Chordata</taxon>
        <taxon>Craniata</taxon>
        <taxon>Vertebrata</taxon>
        <taxon>Euteleostomi</taxon>
        <taxon>Actinopterygii</taxon>
        <taxon>Neopterygii</taxon>
        <taxon>Teleostei</taxon>
        <taxon>Neoteleostei</taxon>
        <taxon>Acanthomorphata</taxon>
        <taxon>Gobiaria</taxon>
        <taxon>Gobiiformes</taxon>
        <taxon>Gobioidei</taxon>
        <taxon>Gobiidae</taxon>
        <taxon>Gobiinae</taxon>
        <taxon>Knipowitschia</taxon>
    </lineage>
</organism>
<dbReference type="FunFam" id="1.25.10.10:FF:000203">
    <property type="entry name" value="HEAT repeat containing 5B"/>
    <property type="match status" value="1"/>
</dbReference>
<evidence type="ECO:0000313" key="10">
    <source>
        <dbReference type="EMBL" id="CAL1578257.1"/>
    </source>
</evidence>
<dbReference type="InterPro" id="IPR040108">
    <property type="entry name" value="Laa1/Sip1/HEATR5"/>
</dbReference>
<dbReference type="GO" id="GO:0030136">
    <property type="term" value="C:clathrin-coated vesicle"/>
    <property type="evidence" value="ECO:0007669"/>
    <property type="project" value="UniProtKB-SubCell"/>
</dbReference>
<comment type="subcellular location">
    <subcellularLocation>
        <location evidence="1">Cytoplasmic vesicle</location>
        <location evidence="1">Clathrin-coated vesicle</location>
    </subcellularLocation>
</comment>
<dbReference type="Pfam" id="PF20210">
    <property type="entry name" value="Laa1_Sip1_HTR5"/>
    <property type="match status" value="1"/>
</dbReference>
<evidence type="ECO:0000256" key="1">
    <source>
        <dbReference type="ARBA" id="ARBA00004132"/>
    </source>
</evidence>
<evidence type="ECO:0000256" key="3">
    <source>
        <dbReference type="ARBA" id="ARBA00022448"/>
    </source>
</evidence>
<reference evidence="10 11" key="1">
    <citation type="submission" date="2024-04" db="EMBL/GenBank/DDBJ databases">
        <authorList>
            <person name="Waldvogel A.-M."/>
            <person name="Schoenle A."/>
        </authorList>
    </citation>
    <scope>NUCLEOTIDE SEQUENCE [LARGE SCALE GENOMIC DNA]</scope>
</reference>
<evidence type="ECO:0000256" key="4">
    <source>
        <dbReference type="ARBA" id="ARBA00022737"/>
    </source>
</evidence>
<comment type="similarity">
    <text evidence="2">Belongs to the HEATR5 family.</text>
</comment>